<keyword evidence="3" id="KW-1185">Reference proteome</keyword>
<protein>
    <submittedName>
        <fullName evidence="2">Uncharacterized protein</fullName>
    </submittedName>
</protein>
<dbReference type="AlphaFoldDB" id="A0AAJ0CQE3"/>
<evidence type="ECO:0000256" key="1">
    <source>
        <dbReference type="SAM" id="MobiDB-lite"/>
    </source>
</evidence>
<comment type="caution">
    <text evidence="2">The sequence shown here is derived from an EMBL/GenBank/DDBJ whole genome shotgun (WGS) entry which is preliminary data.</text>
</comment>
<proteinExistence type="predicted"/>
<reference evidence="2" key="1">
    <citation type="submission" date="2023-06" db="EMBL/GenBank/DDBJ databases">
        <title>Conoideocrella luteorostrata (Hypocreales: Clavicipitaceae), a potential biocontrol fungus for elongate hemlock scale in United States Christmas tree production areas.</title>
        <authorList>
            <person name="Barrett H."/>
            <person name="Lovett B."/>
            <person name="Macias A.M."/>
            <person name="Stajich J.E."/>
            <person name="Kasson M.T."/>
        </authorList>
    </citation>
    <scope>NUCLEOTIDE SEQUENCE</scope>
    <source>
        <strain evidence="2">ARSEF 14590</strain>
    </source>
</reference>
<evidence type="ECO:0000313" key="2">
    <source>
        <dbReference type="EMBL" id="KAK2601518.1"/>
    </source>
</evidence>
<organism evidence="2 3">
    <name type="scientific">Conoideocrella luteorostrata</name>
    <dbReference type="NCBI Taxonomy" id="1105319"/>
    <lineage>
        <taxon>Eukaryota</taxon>
        <taxon>Fungi</taxon>
        <taxon>Dikarya</taxon>
        <taxon>Ascomycota</taxon>
        <taxon>Pezizomycotina</taxon>
        <taxon>Sordariomycetes</taxon>
        <taxon>Hypocreomycetidae</taxon>
        <taxon>Hypocreales</taxon>
        <taxon>Clavicipitaceae</taxon>
        <taxon>Conoideocrella</taxon>
    </lineage>
</organism>
<gene>
    <name evidence="2" type="ORF">QQS21_004903</name>
</gene>
<feature type="region of interest" description="Disordered" evidence="1">
    <location>
        <begin position="107"/>
        <end position="138"/>
    </location>
</feature>
<accession>A0AAJ0CQE3</accession>
<dbReference type="Gene3D" id="1.10.510.10">
    <property type="entry name" value="Transferase(Phosphotransferase) domain 1"/>
    <property type="match status" value="1"/>
</dbReference>
<sequence length="138" mass="16601">MARSRWDMRYCTLLVVHCHGKVSKQLQKRRDGYIEQKKLRLPATKLYEGLSDEFATYINYTRSLGFNDRPDYAYLRQLFRRAFSARGFKDDDIFDRTERLFHEMYGNVEKKNHDESSNTLDHERSLREEEQPGFLEHA</sequence>
<dbReference type="Proteomes" id="UP001251528">
    <property type="component" value="Unassembled WGS sequence"/>
</dbReference>
<name>A0AAJ0CQE3_9HYPO</name>
<dbReference type="EMBL" id="JASWJB010000076">
    <property type="protein sequence ID" value="KAK2601518.1"/>
    <property type="molecule type" value="Genomic_DNA"/>
</dbReference>
<evidence type="ECO:0000313" key="3">
    <source>
        <dbReference type="Proteomes" id="UP001251528"/>
    </source>
</evidence>